<proteinExistence type="predicted"/>
<evidence type="ECO:0008006" key="4">
    <source>
        <dbReference type="Google" id="ProtNLM"/>
    </source>
</evidence>
<feature type="region of interest" description="Disordered" evidence="1">
    <location>
        <begin position="109"/>
        <end position="128"/>
    </location>
</feature>
<reference evidence="2 3" key="1">
    <citation type="submission" date="2017-06" db="EMBL/GenBank/DDBJ databases">
        <authorList>
            <person name="Kim H.J."/>
            <person name="Triplett B.A."/>
        </authorList>
    </citation>
    <scope>NUCLEOTIDE SEQUENCE [LARGE SCALE GENOMIC DNA]</scope>
    <source>
        <strain evidence="2 3">DSM 22179</strain>
    </source>
</reference>
<sequence length="128" mass="13532">MSAMFSISAARTPRPVSMSQPMDPGSPEDPGRLSSPSTGTDVLERTDPAVRPVEPGDHERYSHYVRQEKILESAMSGEPVTALCGKIWVPGRNPEKYPVCPVCKEIMETLGGGGDSGDGAGSGSDDAR</sequence>
<dbReference type="EMBL" id="FYEZ01000002">
    <property type="protein sequence ID" value="SNC72059.1"/>
    <property type="molecule type" value="Genomic_DNA"/>
</dbReference>
<evidence type="ECO:0000313" key="3">
    <source>
        <dbReference type="Proteomes" id="UP000198122"/>
    </source>
</evidence>
<organism evidence="2 3">
    <name type="scientific">Kytococcus aerolatus</name>
    <dbReference type="NCBI Taxonomy" id="592308"/>
    <lineage>
        <taxon>Bacteria</taxon>
        <taxon>Bacillati</taxon>
        <taxon>Actinomycetota</taxon>
        <taxon>Actinomycetes</taxon>
        <taxon>Micrococcales</taxon>
        <taxon>Kytococcaceae</taxon>
        <taxon>Kytococcus</taxon>
    </lineage>
</organism>
<dbReference type="RefSeq" id="WP_407656031.1">
    <property type="nucleotide sequence ID" value="NZ_FYEZ01000002.1"/>
</dbReference>
<feature type="compositionally biased region" description="Gly residues" evidence="1">
    <location>
        <begin position="110"/>
        <end position="122"/>
    </location>
</feature>
<feature type="compositionally biased region" description="Basic and acidic residues" evidence="1">
    <location>
        <begin position="42"/>
        <end position="62"/>
    </location>
</feature>
<dbReference type="InterPro" id="IPR021400">
    <property type="entry name" value="DUF3039"/>
</dbReference>
<dbReference type="Pfam" id="PF11238">
    <property type="entry name" value="DUF3039"/>
    <property type="match status" value="1"/>
</dbReference>
<evidence type="ECO:0000313" key="2">
    <source>
        <dbReference type="EMBL" id="SNC72059.1"/>
    </source>
</evidence>
<keyword evidence="3" id="KW-1185">Reference proteome</keyword>
<name>A0A212U1D9_9MICO</name>
<gene>
    <name evidence="2" type="ORF">SAMN05445756_1712</name>
</gene>
<accession>A0A212U1D9</accession>
<protein>
    <recommendedName>
        <fullName evidence="4">DUF3039 domain-containing protein</fullName>
    </recommendedName>
</protein>
<dbReference type="Proteomes" id="UP000198122">
    <property type="component" value="Unassembled WGS sequence"/>
</dbReference>
<dbReference type="AlphaFoldDB" id="A0A212U1D9"/>
<evidence type="ECO:0000256" key="1">
    <source>
        <dbReference type="SAM" id="MobiDB-lite"/>
    </source>
</evidence>
<feature type="region of interest" description="Disordered" evidence="1">
    <location>
        <begin position="1"/>
        <end position="62"/>
    </location>
</feature>